<dbReference type="OrthoDB" id="185319at2"/>
<dbReference type="AlphaFoldDB" id="A0A1I7NDH0"/>
<name>A0A1I7NDH0_9HYPH</name>
<dbReference type="STRING" id="51670.SAMN04488557_1698"/>
<dbReference type="SUPFAM" id="SSF53756">
    <property type="entry name" value="UDP-Glycosyltransferase/glycogen phosphorylase"/>
    <property type="match status" value="1"/>
</dbReference>
<sequence>MKQAERTVALVAPHFPPSNLAGVHRARLLSQHLHEFGWRPVIVTTHWRHYEEALDWGLASLVDPELEVIRTPALPTKPIRVIGDVGVRALPWHLSALRKLKREKRFDFLYITVPSFYSATLGQLLYREAPIPFGIDYIDPWVHVWPDAEVKYSKAWVSMKLSERLEPWAVRNAALITGVATAYYEGVLERNPNLRETCVTAAMPYGFSTRDFSAPSIMSRAPSLFDPNDGNMHLLYAGALLPKAVGVLERFLEGVALLRERGSLLSNRLRVHFIGTGKSPNDPNGHAVLPVASRLGLGDVVTEHPHRMAYLDVLVHLTGASGVLIVGSTERHYTPSKVFQAVQSRRPVLALLHEASTAVQVLERSRAGMAITLSERRLPEPSQVADALERFASTHYCADSVKWDQFEAYSARESARQVAAAMDEALDRYAREAAQKWSPSFVR</sequence>
<dbReference type="Proteomes" id="UP000199423">
    <property type="component" value="Unassembled WGS sequence"/>
</dbReference>
<evidence type="ECO:0000313" key="1">
    <source>
        <dbReference type="EMBL" id="SFV32710.1"/>
    </source>
</evidence>
<protein>
    <submittedName>
        <fullName evidence="1">Uncharacterized protein</fullName>
    </submittedName>
</protein>
<gene>
    <name evidence="1" type="ORF">SAMN04488557_1698</name>
</gene>
<dbReference type="EMBL" id="FPCH01000002">
    <property type="protein sequence ID" value="SFV32710.1"/>
    <property type="molecule type" value="Genomic_DNA"/>
</dbReference>
<keyword evidence="2" id="KW-1185">Reference proteome</keyword>
<reference evidence="2" key="1">
    <citation type="submission" date="2016-10" db="EMBL/GenBank/DDBJ databases">
        <authorList>
            <person name="Varghese N."/>
            <person name="Submissions S."/>
        </authorList>
    </citation>
    <scope>NUCLEOTIDE SEQUENCE [LARGE SCALE GENOMIC DNA]</scope>
    <source>
        <strain evidence="2">DSM 1565</strain>
    </source>
</reference>
<organism evidence="1 2">
    <name type="scientific">Hyphomicrobium facile</name>
    <dbReference type="NCBI Taxonomy" id="51670"/>
    <lineage>
        <taxon>Bacteria</taxon>
        <taxon>Pseudomonadati</taxon>
        <taxon>Pseudomonadota</taxon>
        <taxon>Alphaproteobacteria</taxon>
        <taxon>Hyphomicrobiales</taxon>
        <taxon>Hyphomicrobiaceae</taxon>
        <taxon>Hyphomicrobium</taxon>
    </lineage>
</organism>
<proteinExistence type="predicted"/>
<dbReference type="RefSeq" id="WP_092867013.1">
    <property type="nucleotide sequence ID" value="NZ_FPCH01000002.1"/>
</dbReference>
<accession>A0A1I7NDH0</accession>
<evidence type="ECO:0000313" key="2">
    <source>
        <dbReference type="Proteomes" id="UP000199423"/>
    </source>
</evidence>
<dbReference type="Gene3D" id="3.40.50.2000">
    <property type="entry name" value="Glycogen Phosphorylase B"/>
    <property type="match status" value="1"/>
</dbReference>